<dbReference type="Proteomes" id="UP000886857">
    <property type="component" value="Unassembled WGS sequence"/>
</dbReference>
<comment type="caution">
    <text evidence="2">The sequence shown here is derived from an EMBL/GenBank/DDBJ whole genome shotgun (WGS) entry which is preliminary data.</text>
</comment>
<sequence>MKILFVCSSNVCRSPFAEFVFRRLVEQSPVLSKVGIEVGSSAVFNRSKVIYPKAVVSLEREGFPKEQILAHKPAYKSTDKQRFEEADVIIGMGRLHRLLTPRKYRDKFVTLSEAATGKYVPIPDPFLYTSQNDYDRVMSVIKKYLTLYAEKLERQFAGEAGAPAEEESEK</sequence>
<dbReference type="Gene3D" id="3.40.50.2300">
    <property type="match status" value="1"/>
</dbReference>
<reference evidence="2" key="2">
    <citation type="journal article" date="2021" name="PeerJ">
        <title>Extensive microbial diversity within the chicken gut microbiome revealed by metagenomics and culture.</title>
        <authorList>
            <person name="Gilroy R."/>
            <person name="Ravi A."/>
            <person name="Getino M."/>
            <person name="Pursley I."/>
            <person name="Horton D.L."/>
            <person name="Alikhan N.F."/>
            <person name="Baker D."/>
            <person name="Gharbi K."/>
            <person name="Hall N."/>
            <person name="Watson M."/>
            <person name="Adriaenssens E.M."/>
            <person name="Foster-Nyarko E."/>
            <person name="Jarju S."/>
            <person name="Secka A."/>
            <person name="Antonio M."/>
            <person name="Oren A."/>
            <person name="Chaudhuri R.R."/>
            <person name="La Ragione R."/>
            <person name="Hildebrand F."/>
            <person name="Pallen M.J."/>
        </authorList>
    </citation>
    <scope>NUCLEOTIDE SEQUENCE</scope>
    <source>
        <strain evidence="2">10406</strain>
    </source>
</reference>
<dbReference type="EMBL" id="DVOE01000088">
    <property type="protein sequence ID" value="HIU99364.1"/>
    <property type="molecule type" value="Genomic_DNA"/>
</dbReference>
<proteinExistence type="predicted"/>
<dbReference type="Pfam" id="PF01451">
    <property type="entry name" value="LMWPc"/>
    <property type="match status" value="1"/>
</dbReference>
<name>A0A9D1SWK2_9FIRM</name>
<evidence type="ECO:0000313" key="3">
    <source>
        <dbReference type="Proteomes" id="UP000886857"/>
    </source>
</evidence>
<evidence type="ECO:0000259" key="1">
    <source>
        <dbReference type="SMART" id="SM00226"/>
    </source>
</evidence>
<dbReference type="GO" id="GO:0004725">
    <property type="term" value="F:protein tyrosine phosphatase activity"/>
    <property type="evidence" value="ECO:0007669"/>
    <property type="project" value="TreeGrafter"/>
</dbReference>
<dbReference type="PANTHER" id="PTHR11717">
    <property type="entry name" value="LOW MOLECULAR WEIGHT PROTEIN TYROSINE PHOSPHATASE"/>
    <property type="match status" value="1"/>
</dbReference>
<dbReference type="PANTHER" id="PTHR11717:SF31">
    <property type="entry name" value="LOW MOLECULAR WEIGHT PROTEIN-TYROSINE-PHOSPHATASE ETP-RELATED"/>
    <property type="match status" value="1"/>
</dbReference>
<feature type="domain" description="Phosphotyrosine protein phosphatase I" evidence="1">
    <location>
        <begin position="1"/>
        <end position="151"/>
    </location>
</feature>
<gene>
    <name evidence="2" type="ORF">IAC73_05940</name>
</gene>
<reference evidence="2" key="1">
    <citation type="submission" date="2020-10" db="EMBL/GenBank/DDBJ databases">
        <authorList>
            <person name="Gilroy R."/>
        </authorList>
    </citation>
    <scope>NUCLEOTIDE SEQUENCE</scope>
    <source>
        <strain evidence="2">10406</strain>
    </source>
</reference>
<dbReference type="InterPro" id="IPR036196">
    <property type="entry name" value="Ptyr_pPase_sf"/>
</dbReference>
<dbReference type="InterPro" id="IPR050438">
    <property type="entry name" value="LMW_PTPase"/>
</dbReference>
<dbReference type="SMART" id="SM00226">
    <property type="entry name" value="LMWPc"/>
    <property type="match status" value="1"/>
</dbReference>
<protein>
    <recommendedName>
        <fullName evidence="1">Phosphotyrosine protein phosphatase I domain-containing protein</fullName>
    </recommendedName>
</protein>
<dbReference type="InterPro" id="IPR023485">
    <property type="entry name" value="Ptyr_pPase"/>
</dbReference>
<dbReference type="SUPFAM" id="SSF52788">
    <property type="entry name" value="Phosphotyrosine protein phosphatases I"/>
    <property type="match status" value="1"/>
</dbReference>
<accession>A0A9D1SWK2</accession>
<organism evidence="2 3">
    <name type="scientific">Candidatus Limadaptatus stercoripullorum</name>
    <dbReference type="NCBI Taxonomy" id="2840846"/>
    <lineage>
        <taxon>Bacteria</taxon>
        <taxon>Bacillati</taxon>
        <taxon>Bacillota</taxon>
        <taxon>Clostridia</taxon>
        <taxon>Eubacteriales</taxon>
        <taxon>Candidatus Limadaptatus</taxon>
    </lineage>
</organism>
<dbReference type="AlphaFoldDB" id="A0A9D1SWK2"/>
<evidence type="ECO:0000313" key="2">
    <source>
        <dbReference type="EMBL" id="HIU99364.1"/>
    </source>
</evidence>